<evidence type="ECO:0000313" key="3">
    <source>
        <dbReference type="Proteomes" id="UP000249165"/>
    </source>
</evidence>
<dbReference type="AlphaFoldDB" id="A0A327XYX4"/>
<feature type="signal peptide" evidence="1">
    <location>
        <begin position="1"/>
        <end position="21"/>
    </location>
</feature>
<dbReference type="InterPro" id="IPR045467">
    <property type="entry name" value="DUF6497"/>
</dbReference>
<dbReference type="EMBL" id="QLMG01000032">
    <property type="protein sequence ID" value="RAK13930.1"/>
    <property type="molecule type" value="Genomic_DNA"/>
</dbReference>
<evidence type="ECO:0008006" key="4">
    <source>
        <dbReference type="Google" id="ProtNLM"/>
    </source>
</evidence>
<keyword evidence="1" id="KW-0732">Signal</keyword>
<reference evidence="2 3" key="1">
    <citation type="submission" date="2018-06" db="EMBL/GenBank/DDBJ databases">
        <title>Genomic Encyclopedia of Archaeal and Bacterial Type Strains, Phase II (KMG-II): from individual species to whole genera.</title>
        <authorList>
            <person name="Goeker M."/>
        </authorList>
    </citation>
    <scope>NUCLEOTIDE SEQUENCE [LARGE SCALE GENOMIC DNA]</scope>
    <source>
        <strain evidence="2 3">DSM 22011</strain>
    </source>
</reference>
<keyword evidence="3" id="KW-1185">Reference proteome</keyword>
<organism evidence="2 3">
    <name type="scientific">Salipiger aestuarii</name>
    <dbReference type="NCBI Taxonomy" id="568098"/>
    <lineage>
        <taxon>Bacteria</taxon>
        <taxon>Pseudomonadati</taxon>
        <taxon>Pseudomonadota</taxon>
        <taxon>Alphaproteobacteria</taxon>
        <taxon>Rhodobacterales</taxon>
        <taxon>Roseobacteraceae</taxon>
        <taxon>Salipiger</taxon>
    </lineage>
</organism>
<evidence type="ECO:0000313" key="2">
    <source>
        <dbReference type="EMBL" id="RAK13930.1"/>
    </source>
</evidence>
<feature type="chain" id="PRO_5016408818" description="Acetolactate synthase" evidence="1">
    <location>
        <begin position="22"/>
        <end position="128"/>
    </location>
</feature>
<evidence type="ECO:0000256" key="1">
    <source>
        <dbReference type="SAM" id="SignalP"/>
    </source>
</evidence>
<sequence length="128" mass="13392">MTALWLLLLGATALLPQGAPVAVPSGMAVSFHEMLWDDSGQGPVYRLRFVAPAIGDGGALDYDALSADMDALCNGVAVPATDGVAPTPARIVISLMAAPTVFGQPSPDTRQIFEAYTLRDGVCIWEAF</sequence>
<accession>A0A327XYX4</accession>
<name>A0A327XYX4_9RHOB</name>
<dbReference type="OrthoDB" id="7862028at2"/>
<proteinExistence type="predicted"/>
<protein>
    <recommendedName>
        <fullName evidence="4">Acetolactate synthase</fullName>
    </recommendedName>
</protein>
<gene>
    <name evidence="2" type="ORF">ATI53_103224</name>
</gene>
<comment type="caution">
    <text evidence="2">The sequence shown here is derived from an EMBL/GenBank/DDBJ whole genome shotgun (WGS) entry which is preliminary data.</text>
</comment>
<dbReference type="RefSeq" id="WP_009507269.1">
    <property type="nucleotide sequence ID" value="NZ_LIGK01000032.1"/>
</dbReference>
<dbReference type="Proteomes" id="UP000249165">
    <property type="component" value="Unassembled WGS sequence"/>
</dbReference>
<dbReference type="Pfam" id="PF20107">
    <property type="entry name" value="DUF6497"/>
    <property type="match status" value="1"/>
</dbReference>